<name>C6HRV7_AJECH</name>
<dbReference type="Proteomes" id="UP000002624">
    <property type="component" value="Unassembled WGS sequence"/>
</dbReference>
<evidence type="ECO:0000313" key="1">
    <source>
        <dbReference type="EMBL" id="EER36775.1"/>
    </source>
</evidence>
<gene>
    <name evidence="1" type="ORF">HCDG_08938</name>
</gene>
<accession>C6HRV7</accession>
<protein>
    <submittedName>
        <fullName evidence="1">Uncharacterized protein</fullName>
    </submittedName>
</protein>
<proteinExistence type="predicted"/>
<evidence type="ECO:0000313" key="2">
    <source>
        <dbReference type="Proteomes" id="UP000002624"/>
    </source>
</evidence>
<dbReference type="AlphaFoldDB" id="C6HRV7"/>
<dbReference type="VEuPathDB" id="FungiDB:HCDG_08938"/>
<sequence>MKPPESTIKAFQHISGESLTPSAKWKLRAGKRLSSLAPDVMLRIEKPHWVKEDNTQHNICLAGPDWKEARVQQLKLGIGIRKEMIANINVYKP</sequence>
<dbReference type="EMBL" id="GG692437">
    <property type="protein sequence ID" value="EER36775.1"/>
    <property type="molecule type" value="Genomic_DNA"/>
</dbReference>
<organism evidence="1 2">
    <name type="scientific">Ajellomyces capsulatus (strain H143)</name>
    <name type="common">Darling's disease fungus</name>
    <name type="synonym">Histoplasma capsulatum</name>
    <dbReference type="NCBI Taxonomy" id="544712"/>
    <lineage>
        <taxon>Eukaryota</taxon>
        <taxon>Fungi</taxon>
        <taxon>Dikarya</taxon>
        <taxon>Ascomycota</taxon>
        <taxon>Pezizomycotina</taxon>
        <taxon>Eurotiomycetes</taxon>
        <taxon>Eurotiomycetidae</taxon>
        <taxon>Onygenales</taxon>
        <taxon>Ajellomycetaceae</taxon>
        <taxon>Histoplasma</taxon>
    </lineage>
</organism>
<reference evidence="2" key="1">
    <citation type="submission" date="2009-05" db="EMBL/GenBank/DDBJ databases">
        <title>The genome sequence of Ajellomyces capsulatus strain H143.</title>
        <authorList>
            <person name="Champion M."/>
            <person name="Cuomo C.A."/>
            <person name="Ma L.-J."/>
            <person name="Henn M.R."/>
            <person name="Sil A."/>
            <person name="Goldman B."/>
            <person name="Young S.K."/>
            <person name="Kodira C.D."/>
            <person name="Zeng Q."/>
            <person name="Koehrsen M."/>
            <person name="Alvarado L."/>
            <person name="Berlin A.M."/>
            <person name="Borenstein D."/>
            <person name="Chen Z."/>
            <person name="Engels R."/>
            <person name="Freedman E."/>
            <person name="Gellesch M."/>
            <person name="Goldberg J."/>
            <person name="Griggs A."/>
            <person name="Gujja S."/>
            <person name="Heiman D.I."/>
            <person name="Hepburn T.A."/>
            <person name="Howarth C."/>
            <person name="Jen D."/>
            <person name="Larson L."/>
            <person name="Lewis B."/>
            <person name="Mehta T."/>
            <person name="Park D."/>
            <person name="Pearson M."/>
            <person name="Roberts A."/>
            <person name="Saif S."/>
            <person name="Shea T.D."/>
            <person name="Shenoy N."/>
            <person name="Sisk P."/>
            <person name="Stolte C."/>
            <person name="Sykes S."/>
            <person name="Walk T."/>
            <person name="White J."/>
            <person name="Yandava C."/>
            <person name="Klein B."/>
            <person name="McEwen J.G."/>
            <person name="Puccia R."/>
            <person name="Goldman G.H."/>
            <person name="Felipe M.S."/>
            <person name="Nino-Vega G."/>
            <person name="San-Blas G."/>
            <person name="Taylor J.W."/>
            <person name="Mendoza L."/>
            <person name="Galagan J.E."/>
            <person name="Nusbaum C."/>
            <person name="Birren B.W."/>
        </authorList>
    </citation>
    <scope>NUCLEOTIDE SEQUENCE [LARGE SCALE GENOMIC DNA]</scope>
    <source>
        <strain evidence="2">H143</strain>
    </source>
</reference>
<dbReference type="HOGENOM" id="CLU_2399168_0_0_1"/>
<dbReference type="OrthoDB" id="10377452at2759"/>